<evidence type="ECO:0000256" key="1">
    <source>
        <dbReference type="ARBA" id="ARBA00004651"/>
    </source>
</evidence>
<gene>
    <name evidence="10" type="ordered locus">Isop_1562</name>
</gene>
<keyword evidence="7 9" id="KW-0472">Membrane</keyword>
<reference key="1">
    <citation type="submission" date="2010-11" db="EMBL/GenBank/DDBJ databases">
        <title>The complete sequence of chromosome of Isophaera pallida ATCC 43644.</title>
        <authorList>
            <consortium name="US DOE Joint Genome Institute (JGI-PGF)"/>
            <person name="Lucas S."/>
            <person name="Copeland A."/>
            <person name="Lapidus A."/>
            <person name="Bruce D."/>
            <person name="Goodwin L."/>
            <person name="Pitluck S."/>
            <person name="Kyrpides N."/>
            <person name="Mavromatis K."/>
            <person name="Pagani I."/>
            <person name="Ivanova N."/>
            <person name="Saunders E."/>
            <person name="Brettin T."/>
            <person name="Detter J.C."/>
            <person name="Han C."/>
            <person name="Tapia R."/>
            <person name="Land M."/>
            <person name="Hauser L."/>
            <person name="Markowitz V."/>
            <person name="Cheng J.-F."/>
            <person name="Hugenholtz P."/>
            <person name="Woyke T."/>
            <person name="Wu D."/>
            <person name="Eisen J.A."/>
        </authorList>
    </citation>
    <scope>NUCLEOTIDE SEQUENCE</scope>
    <source>
        <strain>ATCC 43644</strain>
    </source>
</reference>
<feature type="transmembrane region" description="Helical" evidence="9">
    <location>
        <begin position="170"/>
        <end position="187"/>
    </location>
</feature>
<dbReference type="PANTHER" id="PTHR33908">
    <property type="entry name" value="MANNOSYLTRANSFERASE YKCB-RELATED"/>
    <property type="match status" value="1"/>
</dbReference>
<sequence length="692" mass="75459">MNEARREVRRPLGSARPGWIAVLRESTAFPLMILLGVLPGLYGLTRWDLTPPGPWWGVRGLRVAEGWIWDQTVPIEGSPRGARAENTLREAREGSESTAFEVGSFWTAAEASSYRRVAMQPPLYAWLEGICFGVSPRRDPVLSVLPSVVAGAVVVLLTGSLGMMQGGPPFGLVAALLVAFSPALLGSMQRAGPVTLGVALILSVLICHVKFLQGTPGRRERWAVLGGTALGLGLLSVGWSALLVLPIIWLHHLYLRTEAPPDERPANMWRLDRVVPGLPLTLITLGVALALAGPWTGWMAWRYGMEWLDAQLVLPHSPRHLGVSPGWLPDRLILVAPVTLPLALLGVARLVFQALKDDPLANDESLAIGALVVIQTAVVALASSVWSGGPPSLFHALLAVGLALLATRALIDLFQRQTNVRHLIWLGPATTATVLWWAWPELRRESILLTNAESINPATLLRLHLVLDIILLLALVVGGLHRWARRRHDRQQRVLVVVTCLILLMVVVTGVRELRFQNQETRDLLDLYRVLIKRHAERPFEAVYVVNPTYSTPSPTPSLDHSDRSVEPIRFTAPAGGRLRFILSCALPDLPARWLESVDQLPPPVPNNSKASPSVNATSLVVSRQPPSPPAPVNRLVILHGVRTQLPYSLQSELKLQSIHPGSTGVLDALATRTDDEAATSAGSPTEARFRP</sequence>
<feature type="transmembrane region" description="Helical" evidence="9">
    <location>
        <begin position="459"/>
        <end position="481"/>
    </location>
</feature>
<dbReference type="Proteomes" id="UP000008631">
    <property type="component" value="Chromosome"/>
</dbReference>
<feature type="region of interest" description="Disordered" evidence="8">
    <location>
        <begin position="605"/>
        <end position="629"/>
    </location>
</feature>
<keyword evidence="4" id="KW-0808">Transferase</keyword>
<evidence type="ECO:0000313" key="11">
    <source>
        <dbReference type="Proteomes" id="UP000008631"/>
    </source>
</evidence>
<dbReference type="AlphaFoldDB" id="E8QZL0"/>
<organism evidence="10 11">
    <name type="scientific">Isosphaera pallida (strain ATCC 43644 / DSM 9630 / IS1B)</name>
    <dbReference type="NCBI Taxonomy" id="575540"/>
    <lineage>
        <taxon>Bacteria</taxon>
        <taxon>Pseudomonadati</taxon>
        <taxon>Planctomycetota</taxon>
        <taxon>Planctomycetia</taxon>
        <taxon>Isosphaerales</taxon>
        <taxon>Isosphaeraceae</taxon>
        <taxon>Isosphaera</taxon>
    </lineage>
</organism>
<evidence type="ECO:0000313" key="10">
    <source>
        <dbReference type="EMBL" id="ADV62146.1"/>
    </source>
</evidence>
<reference evidence="10 11" key="2">
    <citation type="journal article" date="2011" name="Stand. Genomic Sci.">
        <title>Complete genome sequence of Isosphaera pallida type strain (IS1B).</title>
        <authorList>
            <consortium name="US DOE Joint Genome Institute (JGI-PGF)"/>
            <person name="Goker M."/>
            <person name="Cleland D."/>
            <person name="Saunders E."/>
            <person name="Lapidus A."/>
            <person name="Nolan M."/>
            <person name="Lucas S."/>
            <person name="Hammon N."/>
            <person name="Deshpande S."/>
            <person name="Cheng J.F."/>
            <person name="Tapia R."/>
            <person name="Han C."/>
            <person name="Goodwin L."/>
            <person name="Pitluck S."/>
            <person name="Liolios K."/>
            <person name="Pagani I."/>
            <person name="Ivanova N."/>
            <person name="Mavromatis K."/>
            <person name="Pati A."/>
            <person name="Chen A."/>
            <person name="Palaniappan K."/>
            <person name="Land M."/>
            <person name="Hauser L."/>
            <person name="Chang Y.J."/>
            <person name="Jeffries C.D."/>
            <person name="Detter J.C."/>
            <person name="Beck B."/>
            <person name="Woyke T."/>
            <person name="Bristow J."/>
            <person name="Eisen J.A."/>
            <person name="Markowitz V."/>
            <person name="Hugenholtz P."/>
            <person name="Kyrpides N.C."/>
            <person name="Klenk H.P."/>
        </authorList>
    </citation>
    <scope>NUCLEOTIDE SEQUENCE [LARGE SCALE GENOMIC DNA]</scope>
    <source>
        <strain evidence="11">ATCC 43644 / DSM 9630 / IS1B</strain>
    </source>
</reference>
<keyword evidence="6 9" id="KW-1133">Transmembrane helix</keyword>
<dbReference type="RefSeq" id="WP_013564434.1">
    <property type="nucleotide sequence ID" value="NC_014962.1"/>
</dbReference>
<evidence type="ECO:0000256" key="6">
    <source>
        <dbReference type="ARBA" id="ARBA00022989"/>
    </source>
</evidence>
<dbReference type="InParanoid" id="E8QZL0"/>
<dbReference type="eggNOG" id="ENOG5033C9F">
    <property type="taxonomic scope" value="Bacteria"/>
</dbReference>
<evidence type="ECO:0000256" key="5">
    <source>
        <dbReference type="ARBA" id="ARBA00022692"/>
    </source>
</evidence>
<comment type="subcellular location">
    <subcellularLocation>
        <location evidence="1">Cell membrane</location>
        <topology evidence="1">Multi-pass membrane protein</topology>
    </subcellularLocation>
</comment>
<dbReference type="HOGENOM" id="CLU_437362_0_0_0"/>
<dbReference type="EMBL" id="CP002353">
    <property type="protein sequence ID" value="ADV62146.1"/>
    <property type="molecule type" value="Genomic_DNA"/>
</dbReference>
<feature type="compositionally biased region" description="Polar residues" evidence="8">
    <location>
        <begin position="607"/>
        <end position="622"/>
    </location>
</feature>
<feature type="transmembrane region" description="Helical" evidence="9">
    <location>
        <begin position="232"/>
        <end position="254"/>
    </location>
</feature>
<evidence type="ECO:0000256" key="9">
    <source>
        <dbReference type="SAM" id="Phobius"/>
    </source>
</evidence>
<dbReference type="KEGG" id="ipa:Isop_1562"/>
<dbReference type="OrthoDB" id="251785at2"/>
<feature type="transmembrane region" description="Helical" evidence="9">
    <location>
        <begin position="332"/>
        <end position="352"/>
    </location>
</feature>
<evidence type="ECO:0000256" key="3">
    <source>
        <dbReference type="ARBA" id="ARBA00022676"/>
    </source>
</evidence>
<feature type="transmembrane region" description="Helical" evidence="9">
    <location>
        <begin position="274"/>
        <end position="295"/>
    </location>
</feature>
<evidence type="ECO:0000256" key="7">
    <source>
        <dbReference type="ARBA" id="ARBA00023136"/>
    </source>
</evidence>
<evidence type="ECO:0000256" key="8">
    <source>
        <dbReference type="SAM" id="MobiDB-lite"/>
    </source>
</evidence>
<proteinExistence type="predicted"/>
<dbReference type="GO" id="GO:0005886">
    <property type="term" value="C:plasma membrane"/>
    <property type="evidence" value="ECO:0007669"/>
    <property type="project" value="UniProtKB-SubCell"/>
</dbReference>
<feature type="transmembrane region" description="Helical" evidence="9">
    <location>
        <begin position="144"/>
        <end position="164"/>
    </location>
</feature>
<dbReference type="STRING" id="575540.Isop_1562"/>
<protein>
    <submittedName>
        <fullName evidence="10">Uncharacterized protein</fullName>
    </submittedName>
</protein>
<name>E8QZL0_ISOPI</name>
<dbReference type="GO" id="GO:0009103">
    <property type="term" value="P:lipopolysaccharide biosynthetic process"/>
    <property type="evidence" value="ECO:0007669"/>
    <property type="project" value="UniProtKB-ARBA"/>
</dbReference>
<feature type="transmembrane region" description="Helical" evidence="9">
    <location>
        <begin position="493"/>
        <end position="511"/>
    </location>
</feature>
<keyword evidence="11" id="KW-1185">Reference proteome</keyword>
<dbReference type="GO" id="GO:0016763">
    <property type="term" value="F:pentosyltransferase activity"/>
    <property type="evidence" value="ECO:0007669"/>
    <property type="project" value="TreeGrafter"/>
</dbReference>
<evidence type="ECO:0000256" key="4">
    <source>
        <dbReference type="ARBA" id="ARBA00022679"/>
    </source>
</evidence>
<feature type="transmembrane region" description="Helical" evidence="9">
    <location>
        <begin position="423"/>
        <end position="439"/>
    </location>
</feature>
<keyword evidence="2" id="KW-1003">Cell membrane</keyword>
<feature type="transmembrane region" description="Helical" evidence="9">
    <location>
        <begin position="392"/>
        <end position="411"/>
    </location>
</feature>
<accession>E8QZL0</accession>
<feature type="transmembrane region" description="Helical" evidence="9">
    <location>
        <begin position="364"/>
        <end position="386"/>
    </location>
</feature>
<keyword evidence="3" id="KW-0328">Glycosyltransferase</keyword>
<dbReference type="PANTHER" id="PTHR33908:SF11">
    <property type="entry name" value="MEMBRANE PROTEIN"/>
    <property type="match status" value="1"/>
</dbReference>
<keyword evidence="5 9" id="KW-0812">Transmembrane</keyword>
<evidence type="ECO:0000256" key="2">
    <source>
        <dbReference type="ARBA" id="ARBA00022475"/>
    </source>
</evidence>
<feature type="transmembrane region" description="Helical" evidence="9">
    <location>
        <begin position="194"/>
        <end position="212"/>
    </location>
</feature>
<dbReference type="InterPro" id="IPR050297">
    <property type="entry name" value="LipidA_mod_glycosyltrf_83"/>
</dbReference>